<dbReference type="Pfam" id="PF04116">
    <property type="entry name" value="FA_hydroxylase"/>
    <property type="match status" value="1"/>
</dbReference>
<feature type="region of interest" description="Disordered" evidence="13">
    <location>
        <begin position="1"/>
        <end position="32"/>
    </location>
</feature>
<evidence type="ECO:0000256" key="6">
    <source>
        <dbReference type="ARBA" id="ARBA00023002"/>
    </source>
</evidence>
<evidence type="ECO:0000259" key="15">
    <source>
        <dbReference type="Pfam" id="PF04116"/>
    </source>
</evidence>
<dbReference type="OrthoDB" id="6354873at2759"/>
<evidence type="ECO:0000313" key="18">
    <source>
        <dbReference type="Proteomes" id="UP000276991"/>
    </source>
</evidence>
<dbReference type="PANTHER" id="PTHR21624:SF4">
    <property type="entry name" value="ALKYLGLYCEROL MONOOXYGENASE"/>
    <property type="match status" value="1"/>
</dbReference>
<comment type="cofactor">
    <cofactor evidence="1">
        <name>Fe cation</name>
        <dbReference type="ChEBI" id="CHEBI:24875"/>
    </cofactor>
</comment>
<dbReference type="Pfam" id="PF24858">
    <property type="entry name" value="AGMP_C"/>
    <property type="match status" value="1"/>
</dbReference>
<dbReference type="GO" id="GO:0006643">
    <property type="term" value="P:membrane lipid metabolic process"/>
    <property type="evidence" value="ECO:0007669"/>
    <property type="project" value="TreeGrafter"/>
</dbReference>
<dbReference type="EC" id="1.14.16.5" evidence="10"/>
<evidence type="ECO:0000259" key="16">
    <source>
        <dbReference type="Pfam" id="PF24858"/>
    </source>
</evidence>
<feature type="transmembrane region" description="Helical" evidence="14">
    <location>
        <begin position="47"/>
        <end position="65"/>
    </location>
</feature>
<dbReference type="GO" id="GO:0005506">
    <property type="term" value="F:iron ion binding"/>
    <property type="evidence" value="ECO:0007669"/>
    <property type="project" value="InterPro"/>
</dbReference>
<dbReference type="InterPro" id="IPR051689">
    <property type="entry name" value="Sterol_desaturase/TMEM195"/>
</dbReference>
<evidence type="ECO:0000256" key="8">
    <source>
        <dbReference type="ARBA" id="ARBA00023136"/>
    </source>
</evidence>
<feature type="domain" description="Alkylglycerol monooxygenase C-terminal" evidence="16">
    <location>
        <begin position="386"/>
        <end position="451"/>
    </location>
</feature>
<feature type="domain" description="Fatty acid hydroxylase" evidence="15">
    <location>
        <begin position="188"/>
        <end position="297"/>
    </location>
</feature>
<sequence>MEEADENNAGREMKRDINDAEIESDGEWRRTDDGQKVGPYPFRLRETCWDCFSFHFILSLLMLAISTNDTRIWLDHIIANTSLGRRMLYRLDLNSLRHTYYLITPNETMFGSEHEVPNYTAQVSLWWFLFIILEFCLLFLRGHNDRFALNDSITSISAGILSQCFKPQYSSGEEGELREIEDYEQIGFLWGLHTIHHSSEYFNYTTALRQAAIQDVGLAIYDVLQAFFIPPSIFLVHRYFSEIYQFTLHTTLFDNYGKLGIILNTPSHHRVHHGRNPYCIDRNYAAVFIIWDKMFGTFEPERQFEKPFHTLYELLFVKWRMKTEKGEWMFRGIEKLKAIYYPPIYMPGMKVRRYFHWFSMVDHEEGIPMVENEVIRYNPEIPTWKKIYCFGHFLLLLAAFFHFEFDRSQMSYFTFNLKLAFFVTTIQCLGAFFDRKIYASYQEILRCVGVTAYYFHIITDPLGVQPNRLFMVATYMSSAVFWSAHIVLHIGTVPHENTEKISKMKQISSIQASDKVYHFKTNQKFYVIWELARLF</sequence>
<dbReference type="AlphaFoldDB" id="A0A498SA36"/>
<evidence type="ECO:0000256" key="3">
    <source>
        <dbReference type="ARBA" id="ARBA00022692"/>
    </source>
</evidence>
<keyword evidence="4" id="KW-0256">Endoplasmic reticulum</keyword>
<keyword evidence="18" id="KW-1185">Reference proteome</keyword>
<dbReference type="EMBL" id="UPTC01000433">
    <property type="protein sequence ID" value="VBB28586.1"/>
    <property type="molecule type" value="Genomic_DNA"/>
</dbReference>
<protein>
    <recommendedName>
        <fullName evidence="11">Alkylglycerol monooxygenase</fullName>
        <ecNumber evidence="10">1.14.16.5</ecNumber>
    </recommendedName>
</protein>
<keyword evidence="8 14" id="KW-0472">Membrane</keyword>
<dbReference type="GO" id="GO:0005789">
    <property type="term" value="C:endoplasmic reticulum membrane"/>
    <property type="evidence" value="ECO:0007669"/>
    <property type="project" value="UniProtKB-SubCell"/>
</dbReference>
<keyword evidence="5 14" id="KW-1133">Transmembrane helix</keyword>
<organism evidence="17 18">
    <name type="scientific">Acanthocheilonema viteae</name>
    <name type="common">Filarial nematode worm</name>
    <name type="synonym">Dipetalonema viteae</name>
    <dbReference type="NCBI Taxonomy" id="6277"/>
    <lineage>
        <taxon>Eukaryota</taxon>
        <taxon>Metazoa</taxon>
        <taxon>Ecdysozoa</taxon>
        <taxon>Nematoda</taxon>
        <taxon>Chromadorea</taxon>
        <taxon>Rhabditida</taxon>
        <taxon>Spirurina</taxon>
        <taxon>Spiruromorpha</taxon>
        <taxon>Filarioidea</taxon>
        <taxon>Onchocercidae</taxon>
        <taxon>Acanthocheilonema</taxon>
    </lineage>
</organism>
<feature type="transmembrane region" description="Helical" evidence="14">
    <location>
        <begin position="387"/>
        <end position="403"/>
    </location>
</feature>
<evidence type="ECO:0000256" key="14">
    <source>
        <dbReference type="SAM" id="Phobius"/>
    </source>
</evidence>
<evidence type="ECO:0000256" key="5">
    <source>
        <dbReference type="ARBA" id="ARBA00022989"/>
    </source>
</evidence>
<accession>A0A498SA36</accession>
<comment type="subcellular location">
    <subcellularLocation>
        <location evidence="2">Endoplasmic reticulum membrane</location>
        <topology evidence="2">Multi-pass membrane protein</topology>
    </subcellularLocation>
</comment>
<evidence type="ECO:0000256" key="4">
    <source>
        <dbReference type="ARBA" id="ARBA00022824"/>
    </source>
</evidence>
<comment type="catalytic activity">
    <reaction evidence="12">
        <text>1-O-(1,2-saturated-alkyl)-sn-glycerol + (6R)-L-erythro-5,6,7,8-tetrahydrobiopterin + O2 = a 1-(1-hydroxyalkyl)-sn-glycerol + (6R)-L-erythro-6,7-dihydrobiopterin + H2O</text>
        <dbReference type="Rhea" id="RHEA:36255"/>
        <dbReference type="ChEBI" id="CHEBI:15377"/>
        <dbReference type="ChEBI" id="CHEBI:15379"/>
        <dbReference type="ChEBI" id="CHEBI:43120"/>
        <dbReference type="ChEBI" id="CHEBI:59560"/>
        <dbReference type="ChEBI" id="CHEBI:73418"/>
        <dbReference type="ChEBI" id="CHEBI:83957"/>
        <dbReference type="EC" id="1.14.16.5"/>
    </reaction>
</comment>
<evidence type="ECO:0000256" key="2">
    <source>
        <dbReference type="ARBA" id="ARBA00004477"/>
    </source>
</evidence>
<evidence type="ECO:0000256" key="9">
    <source>
        <dbReference type="ARBA" id="ARBA00038190"/>
    </source>
</evidence>
<feature type="transmembrane region" description="Helical" evidence="14">
    <location>
        <begin position="119"/>
        <end position="140"/>
    </location>
</feature>
<dbReference type="STRING" id="6277.A0A498SA36"/>
<feature type="compositionally biased region" description="Basic and acidic residues" evidence="13">
    <location>
        <begin position="8"/>
        <end position="18"/>
    </location>
</feature>
<dbReference type="InterPro" id="IPR056853">
    <property type="entry name" value="AGMP_C"/>
</dbReference>
<dbReference type="GO" id="GO:0050479">
    <property type="term" value="F:glyceryl-ether monooxygenase activity"/>
    <property type="evidence" value="ECO:0007669"/>
    <property type="project" value="UniProtKB-EC"/>
</dbReference>
<evidence type="ECO:0000256" key="12">
    <source>
        <dbReference type="ARBA" id="ARBA00047556"/>
    </source>
</evidence>
<dbReference type="Proteomes" id="UP000276991">
    <property type="component" value="Unassembled WGS sequence"/>
</dbReference>
<comment type="similarity">
    <text evidence="9">Belongs to the sterol desaturase family. TMEM195 subfamily.</text>
</comment>
<dbReference type="PANTHER" id="PTHR21624">
    <property type="entry name" value="STEROL DESATURASE-RELATED PROTEIN"/>
    <property type="match status" value="1"/>
</dbReference>
<feature type="transmembrane region" description="Helical" evidence="14">
    <location>
        <begin position="415"/>
        <end position="433"/>
    </location>
</feature>
<dbReference type="InterPro" id="IPR006694">
    <property type="entry name" value="Fatty_acid_hydroxylase"/>
</dbReference>
<proteinExistence type="inferred from homology"/>
<evidence type="ECO:0000313" key="17">
    <source>
        <dbReference type="EMBL" id="VBB28586.1"/>
    </source>
</evidence>
<evidence type="ECO:0000256" key="11">
    <source>
        <dbReference type="ARBA" id="ARBA00040992"/>
    </source>
</evidence>
<dbReference type="GO" id="GO:0008610">
    <property type="term" value="P:lipid biosynthetic process"/>
    <property type="evidence" value="ECO:0007669"/>
    <property type="project" value="InterPro"/>
</dbReference>
<keyword evidence="7" id="KW-0408">Iron</keyword>
<reference evidence="17 18" key="1">
    <citation type="submission" date="2018-08" db="EMBL/GenBank/DDBJ databases">
        <authorList>
            <person name="Laetsch R D."/>
            <person name="Stevens L."/>
            <person name="Kumar S."/>
            <person name="Blaxter L. M."/>
        </authorList>
    </citation>
    <scope>NUCLEOTIDE SEQUENCE [LARGE SCALE GENOMIC DNA]</scope>
</reference>
<name>A0A498SA36_ACAVI</name>
<evidence type="ECO:0000256" key="1">
    <source>
        <dbReference type="ARBA" id="ARBA00001962"/>
    </source>
</evidence>
<evidence type="ECO:0000256" key="13">
    <source>
        <dbReference type="SAM" id="MobiDB-lite"/>
    </source>
</evidence>
<keyword evidence="6" id="KW-0560">Oxidoreductase</keyword>
<keyword evidence="3 14" id="KW-0812">Transmembrane</keyword>
<evidence type="ECO:0000256" key="7">
    <source>
        <dbReference type="ARBA" id="ARBA00023004"/>
    </source>
</evidence>
<gene>
    <name evidence="17" type="ORF">NAV_LOCUS3416</name>
</gene>
<evidence type="ECO:0000256" key="10">
    <source>
        <dbReference type="ARBA" id="ARBA00039026"/>
    </source>
</evidence>